<name>A0A1J4MN53_9CRYT</name>
<dbReference type="VEuPathDB" id="CryptoDB:cand_030950"/>
<dbReference type="OrthoDB" id="192611at2759"/>
<evidence type="ECO:0000256" key="5">
    <source>
        <dbReference type="SAM" id="Phobius"/>
    </source>
</evidence>
<keyword evidence="3" id="KW-0337">GPI-anchor biosynthesis</keyword>
<dbReference type="GO" id="GO:0006506">
    <property type="term" value="P:GPI anchor biosynthetic process"/>
    <property type="evidence" value="ECO:0007669"/>
    <property type="project" value="UniProtKB-UniPathway"/>
</dbReference>
<dbReference type="InterPro" id="IPR001096">
    <property type="entry name" value="Peptidase_C13"/>
</dbReference>
<dbReference type="GO" id="GO:0042765">
    <property type="term" value="C:GPI-anchor transamidase complex"/>
    <property type="evidence" value="ECO:0007669"/>
    <property type="project" value="InterPro"/>
</dbReference>
<dbReference type="GO" id="GO:0003923">
    <property type="term" value="F:GPI-anchor transamidase activity"/>
    <property type="evidence" value="ECO:0007669"/>
    <property type="project" value="InterPro"/>
</dbReference>
<evidence type="ECO:0000256" key="2">
    <source>
        <dbReference type="ARBA" id="ARBA00009941"/>
    </source>
</evidence>
<sequence>MGSSNILVHYMCNLRWIFAKFTVIFILYFNILVKLQFTLGITHHSGESLGSNRNNNWGLIVSTSRYWFNYRHTANALSFYRLLKDFGIPDERIILMLAEDTACNPRNCFPGEIFVETSNSRNLYNSLNQIRSHMNYIEVDYKGQQVNVENFMRVLLNKHEQHTPKHKRLLTDFNSNIFMFLTGHGGEEFLKFQDYEEITSQDISYALELMQLQNRYKRILIFSDTCQAATLHKRFYSRGVISLGCSSINENSYSHHFDRDVGVAVIDRFSYYSINLFRNIGSEAFLSIPQFVQFLHSRELLSQPELKYDISDLSIKDISIMEFISSSNIIKMQNKHSYESNNTLEEILEIKNEIVNPCYFYSEIYKVQNTKDHINSGEINRCIYIDPIISGIRNIAKSMSKFNKSNEVSYPKTKNYLMSSLSTLSGILVTFLFCKVALVTTNIEKLPY</sequence>
<dbReference type="GeneID" id="92367279"/>
<dbReference type="EMBL" id="LRBS01000086">
    <property type="protein sequence ID" value="OII75665.1"/>
    <property type="molecule type" value="Genomic_DNA"/>
</dbReference>
<dbReference type="AlphaFoldDB" id="A0A1J4MN53"/>
<evidence type="ECO:0000256" key="4">
    <source>
        <dbReference type="ARBA" id="ARBA00022729"/>
    </source>
</evidence>
<keyword evidence="5" id="KW-0472">Membrane</keyword>
<dbReference type="Pfam" id="PF01650">
    <property type="entry name" value="Peptidase_C13"/>
    <property type="match status" value="1"/>
</dbReference>
<evidence type="ECO:0000313" key="7">
    <source>
        <dbReference type="Proteomes" id="UP000186804"/>
    </source>
</evidence>
<reference evidence="6 7" key="1">
    <citation type="submission" date="2016-10" db="EMBL/GenBank/DDBJ databases">
        <title>Reductive evolution of mitochondrial metabolism and differential evolution of invasion-related proteins in Cryptosporidium.</title>
        <authorList>
            <person name="Liu S."/>
            <person name="Roellig D.M."/>
            <person name="Guo Y."/>
            <person name="Li N."/>
            <person name="Frace M.A."/>
            <person name="Tang K."/>
            <person name="Zhang L."/>
            <person name="Feng Y."/>
            <person name="Xiao L."/>
        </authorList>
    </citation>
    <scope>NUCLEOTIDE SEQUENCE [LARGE SCALE GENOMIC DNA]</scope>
    <source>
        <strain evidence="6">30847</strain>
    </source>
</reference>
<dbReference type="PANTHER" id="PTHR48067">
    <property type="entry name" value="GPI-ANCHOR TRANSAMIDASE"/>
    <property type="match status" value="1"/>
</dbReference>
<dbReference type="GO" id="GO:0006508">
    <property type="term" value="P:proteolysis"/>
    <property type="evidence" value="ECO:0007669"/>
    <property type="project" value="InterPro"/>
</dbReference>
<gene>
    <name evidence="6" type="ORF">cand_030950</name>
</gene>
<feature type="transmembrane region" description="Helical" evidence="5">
    <location>
        <begin position="12"/>
        <end position="33"/>
    </location>
</feature>
<keyword evidence="5" id="KW-1133">Transmembrane helix</keyword>
<accession>A0A1J4MN53</accession>
<keyword evidence="4" id="KW-0732">Signal</keyword>
<evidence type="ECO:0000313" key="6">
    <source>
        <dbReference type="EMBL" id="OII75665.1"/>
    </source>
</evidence>
<dbReference type="PRINTS" id="PR00776">
    <property type="entry name" value="HEMOGLOBNASE"/>
</dbReference>
<comment type="similarity">
    <text evidence="2">Belongs to the peptidase C13 family.</text>
</comment>
<keyword evidence="5" id="KW-0812">Transmembrane</keyword>
<dbReference type="Gene3D" id="3.40.50.1460">
    <property type="match status" value="1"/>
</dbReference>
<evidence type="ECO:0000256" key="1">
    <source>
        <dbReference type="ARBA" id="ARBA00004687"/>
    </source>
</evidence>
<comment type="pathway">
    <text evidence="1">Glycolipid biosynthesis; glycosylphosphatidylinositol-anchor biosynthesis.</text>
</comment>
<proteinExistence type="inferred from homology"/>
<evidence type="ECO:0000256" key="3">
    <source>
        <dbReference type="ARBA" id="ARBA00022502"/>
    </source>
</evidence>
<dbReference type="PANTHER" id="PTHR48067:SF1">
    <property type="entry name" value="GPI-ANCHOR TRANSAMIDASE"/>
    <property type="match status" value="1"/>
</dbReference>
<dbReference type="InterPro" id="IPR028361">
    <property type="entry name" value="GPI_transamidase"/>
</dbReference>
<dbReference type="Proteomes" id="UP000186804">
    <property type="component" value="Unassembled WGS sequence"/>
</dbReference>
<dbReference type="UniPathway" id="UPA00196"/>
<organism evidence="6 7">
    <name type="scientific">Cryptosporidium andersoni</name>
    <dbReference type="NCBI Taxonomy" id="117008"/>
    <lineage>
        <taxon>Eukaryota</taxon>
        <taxon>Sar</taxon>
        <taxon>Alveolata</taxon>
        <taxon>Apicomplexa</taxon>
        <taxon>Conoidasida</taxon>
        <taxon>Coccidia</taxon>
        <taxon>Eucoccidiorida</taxon>
        <taxon>Eimeriorina</taxon>
        <taxon>Cryptosporidiidae</taxon>
        <taxon>Cryptosporidium</taxon>
    </lineage>
</organism>
<keyword evidence="7" id="KW-1185">Reference proteome</keyword>
<dbReference type="GO" id="GO:0016255">
    <property type="term" value="P:attachment of GPI anchor to protein"/>
    <property type="evidence" value="ECO:0007669"/>
    <property type="project" value="InterPro"/>
</dbReference>
<dbReference type="RefSeq" id="XP_067067511.1">
    <property type="nucleotide sequence ID" value="XM_067213321.1"/>
</dbReference>
<protein>
    <submittedName>
        <fullName evidence="6">Peptidase C13 family protein</fullName>
    </submittedName>
</protein>
<comment type="caution">
    <text evidence="6">The sequence shown here is derived from an EMBL/GenBank/DDBJ whole genome shotgun (WGS) entry which is preliminary data.</text>
</comment>